<evidence type="ECO:0000313" key="2">
    <source>
        <dbReference type="EMBL" id="KAK3342212.1"/>
    </source>
</evidence>
<reference evidence="2" key="2">
    <citation type="submission" date="2023-06" db="EMBL/GenBank/DDBJ databases">
        <authorList>
            <consortium name="Lawrence Berkeley National Laboratory"/>
            <person name="Haridas S."/>
            <person name="Hensen N."/>
            <person name="Bonometti L."/>
            <person name="Westerberg I."/>
            <person name="Brannstrom I.O."/>
            <person name="Guillou S."/>
            <person name="Cros-Aarteil S."/>
            <person name="Calhoun S."/>
            <person name="Kuo A."/>
            <person name="Mondo S."/>
            <person name="Pangilinan J."/>
            <person name="Riley R."/>
            <person name="Labutti K."/>
            <person name="Andreopoulos B."/>
            <person name="Lipzen A."/>
            <person name="Chen C."/>
            <person name="Yanf M."/>
            <person name="Daum C."/>
            <person name="Ng V."/>
            <person name="Clum A."/>
            <person name="Steindorff A."/>
            <person name="Ohm R."/>
            <person name="Martin F."/>
            <person name="Silar P."/>
            <person name="Natvig D."/>
            <person name="Lalanne C."/>
            <person name="Gautier V."/>
            <person name="Ament-Velasquez S.L."/>
            <person name="Kruys A."/>
            <person name="Hutchinson M.I."/>
            <person name="Powell A.J."/>
            <person name="Barry K."/>
            <person name="Miller A.N."/>
            <person name="Grigoriev I.V."/>
            <person name="Debuchy R."/>
            <person name="Gladieux P."/>
            <person name="Thoren M.H."/>
            <person name="Johannesson H."/>
        </authorList>
    </citation>
    <scope>NUCLEOTIDE SEQUENCE</scope>
    <source>
        <strain evidence="2">CBS 955.72</strain>
    </source>
</reference>
<dbReference type="SUPFAM" id="SSF53474">
    <property type="entry name" value="alpha/beta-Hydrolases"/>
    <property type="match status" value="1"/>
</dbReference>
<name>A0AAJ0H8B9_9PEZI</name>
<evidence type="ECO:0000313" key="3">
    <source>
        <dbReference type="Proteomes" id="UP001275084"/>
    </source>
</evidence>
<dbReference type="PANTHER" id="PTHR22946">
    <property type="entry name" value="DIENELACTONE HYDROLASE DOMAIN-CONTAINING PROTEIN-RELATED"/>
    <property type="match status" value="1"/>
</dbReference>
<evidence type="ECO:0000256" key="1">
    <source>
        <dbReference type="ARBA" id="ARBA00022801"/>
    </source>
</evidence>
<dbReference type="InterPro" id="IPR050261">
    <property type="entry name" value="FrsA_esterase"/>
</dbReference>
<dbReference type="PANTHER" id="PTHR22946:SF12">
    <property type="entry name" value="CONIDIAL PIGMENT BIOSYNTHESIS PROTEIN AYG1 (AFU_ORTHOLOGUE AFUA_2G17550)"/>
    <property type="match status" value="1"/>
</dbReference>
<reference evidence="2" key="1">
    <citation type="journal article" date="2023" name="Mol. Phylogenet. Evol.">
        <title>Genome-scale phylogeny and comparative genomics of the fungal order Sordariales.</title>
        <authorList>
            <person name="Hensen N."/>
            <person name="Bonometti L."/>
            <person name="Westerberg I."/>
            <person name="Brannstrom I.O."/>
            <person name="Guillou S."/>
            <person name="Cros-Aarteil S."/>
            <person name="Calhoun S."/>
            <person name="Haridas S."/>
            <person name="Kuo A."/>
            <person name="Mondo S."/>
            <person name="Pangilinan J."/>
            <person name="Riley R."/>
            <person name="LaButti K."/>
            <person name="Andreopoulos B."/>
            <person name="Lipzen A."/>
            <person name="Chen C."/>
            <person name="Yan M."/>
            <person name="Daum C."/>
            <person name="Ng V."/>
            <person name="Clum A."/>
            <person name="Steindorff A."/>
            <person name="Ohm R.A."/>
            <person name="Martin F."/>
            <person name="Silar P."/>
            <person name="Natvig D.O."/>
            <person name="Lalanne C."/>
            <person name="Gautier V."/>
            <person name="Ament-Velasquez S.L."/>
            <person name="Kruys A."/>
            <person name="Hutchinson M.I."/>
            <person name="Powell A.J."/>
            <person name="Barry K."/>
            <person name="Miller A.N."/>
            <person name="Grigoriev I.V."/>
            <person name="Debuchy R."/>
            <person name="Gladieux P."/>
            <person name="Hiltunen Thoren M."/>
            <person name="Johannesson H."/>
        </authorList>
    </citation>
    <scope>NUCLEOTIDE SEQUENCE</scope>
    <source>
        <strain evidence="2">CBS 955.72</strain>
    </source>
</reference>
<dbReference type="InterPro" id="IPR029058">
    <property type="entry name" value="AB_hydrolase_fold"/>
</dbReference>
<dbReference type="Gene3D" id="3.40.50.1820">
    <property type="entry name" value="alpha/beta hydrolase"/>
    <property type="match status" value="1"/>
</dbReference>
<accession>A0AAJ0H8B9</accession>
<proteinExistence type="predicted"/>
<dbReference type="InterPro" id="IPR010520">
    <property type="entry name" value="FrsA-like"/>
</dbReference>
<sequence length="416" mass="47112">MAAKQYHIGDALLKKAIHHESFEKLWETKWRAPCKMGLYPFMFGCIQDFEPIAQAIIKKGLMEPYSWDEYALMFFPKAEELLSIAKTAETAGEKEKASEYYLRASAVFRIARFPAIRTEQQRKAWRRNKDAFYRGAALMEHPIREVLIPHTHALDSEGTVIPVNYLLPPGASAQNPRPLVLIFCGLDGLRTDLAVWQRGWLEKHVATVVVEIPGTGDSPARAADPTSPDRQWSSMLDWLYSRPEIDSTKIIVWGLSTGGYYALRIAHTHSGRLLGSVSQGGGCHHMFDRAWLERVNELEFVFDEADSLAWKWGYSDLGSFIREAGKFSLVNDGTLDKKTNVQILLVNGKEDEIFPIEDLYVAIEHGSPKLSRVITDRKHMGEPEASFVILEWIHNLLGLDGDIAAQMHLIPSKMKY</sequence>
<gene>
    <name evidence="2" type="ORF">B0T25DRAFT_618019</name>
</gene>
<dbReference type="Proteomes" id="UP001275084">
    <property type="component" value="Unassembled WGS sequence"/>
</dbReference>
<dbReference type="AlphaFoldDB" id="A0AAJ0H8B9"/>
<keyword evidence="3" id="KW-1185">Reference proteome</keyword>
<keyword evidence="1" id="KW-0378">Hydrolase</keyword>
<dbReference type="Pfam" id="PF06500">
    <property type="entry name" value="FrsA-like"/>
    <property type="match status" value="1"/>
</dbReference>
<comment type="caution">
    <text evidence="2">The sequence shown here is derived from an EMBL/GenBank/DDBJ whole genome shotgun (WGS) entry which is preliminary data.</text>
</comment>
<dbReference type="GO" id="GO:0016787">
    <property type="term" value="F:hydrolase activity"/>
    <property type="evidence" value="ECO:0007669"/>
    <property type="project" value="UniProtKB-KW"/>
</dbReference>
<dbReference type="EMBL" id="JAUIQD010000008">
    <property type="protein sequence ID" value="KAK3342212.1"/>
    <property type="molecule type" value="Genomic_DNA"/>
</dbReference>
<organism evidence="2 3">
    <name type="scientific">Lasiosphaeria hispida</name>
    <dbReference type="NCBI Taxonomy" id="260671"/>
    <lineage>
        <taxon>Eukaryota</taxon>
        <taxon>Fungi</taxon>
        <taxon>Dikarya</taxon>
        <taxon>Ascomycota</taxon>
        <taxon>Pezizomycotina</taxon>
        <taxon>Sordariomycetes</taxon>
        <taxon>Sordariomycetidae</taxon>
        <taxon>Sordariales</taxon>
        <taxon>Lasiosphaeriaceae</taxon>
        <taxon>Lasiosphaeria</taxon>
    </lineage>
</organism>
<protein>
    <submittedName>
        <fullName evidence="2">Yellowish-green 1-like protein</fullName>
    </submittedName>
</protein>